<proteinExistence type="predicted"/>
<sequence>MFKAVSTRNLRFYSVNHPPSFFRNPAEPPKTLDELRRPATTPPETQISSSQKLKNLGIGFGIGFASLTISVTLGILLYELLEKLKENERQLALLRKNQKEMLIQMQNYKKKITLASVENSKKHMMIQGKMQMHIALLRQQLIDQGIDPVSIDEAIEKFEENSHRIWLSVHILCSGQPKIRVFTPPFKRSQALPASRGPKHTFISPALRPIFPACAASLSLRAVEGSDSRAILHRCHFLRRISCNTRTTGLSV</sequence>
<keyword evidence="1" id="KW-0175">Coiled coil</keyword>
<evidence type="ECO:0000313" key="4">
    <source>
        <dbReference type="Proteomes" id="UP000697297"/>
    </source>
</evidence>
<reference evidence="3 4" key="1">
    <citation type="journal article" date="2021" name="G3 (Bethesda)">
        <title>Genomic diversity, chromosomal rearrangements, and interspecies hybridization in the ogataea polymorpha species complex.</title>
        <authorList>
            <person name="Hanson S.J."/>
            <person name="Cinneide E.O."/>
            <person name="Salzberg L.I."/>
            <person name="Wolfe K.H."/>
            <person name="McGowan J."/>
            <person name="Fitzpatrick D.A."/>
            <person name="Matlin K."/>
        </authorList>
    </citation>
    <scope>NUCLEOTIDE SEQUENCE [LARGE SCALE GENOMIC DNA]</scope>
    <source>
        <strain evidence="3">81-436-3</strain>
    </source>
</reference>
<evidence type="ECO:0000256" key="1">
    <source>
        <dbReference type="SAM" id="Coils"/>
    </source>
</evidence>
<dbReference type="Proteomes" id="UP000697297">
    <property type="component" value="Unassembled WGS sequence"/>
</dbReference>
<keyword evidence="2" id="KW-0812">Transmembrane</keyword>
<name>A0ABQ7RC38_9ASCO</name>
<comment type="caution">
    <text evidence="3">The sequence shown here is derived from an EMBL/GenBank/DDBJ whole genome shotgun (WGS) entry which is preliminary data.</text>
</comment>
<accession>A0ABQ7RC38</accession>
<keyword evidence="2" id="KW-0472">Membrane</keyword>
<feature type="coiled-coil region" evidence="1">
    <location>
        <begin position="77"/>
        <end position="111"/>
    </location>
</feature>
<evidence type="ECO:0000313" key="3">
    <source>
        <dbReference type="EMBL" id="KAG7762949.1"/>
    </source>
</evidence>
<evidence type="ECO:0000256" key="2">
    <source>
        <dbReference type="SAM" id="Phobius"/>
    </source>
</evidence>
<feature type="transmembrane region" description="Helical" evidence="2">
    <location>
        <begin position="58"/>
        <end position="81"/>
    </location>
</feature>
<keyword evidence="4" id="KW-1185">Reference proteome</keyword>
<keyword evidence="2" id="KW-1133">Transmembrane helix</keyword>
<gene>
    <name evidence="3" type="ORF">KL946_004301</name>
</gene>
<organism evidence="3 4">
    <name type="scientific">Ogataea haglerorum</name>
    <dbReference type="NCBI Taxonomy" id="1937702"/>
    <lineage>
        <taxon>Eukaryota</taxon>
        <taxon>Fungi</taxon>
        <taxon>Dikarya</taxon>
        <taxon>Ascomycota</taxon>
        <taxon>Saccharomycotina</taxon>
        <taxon>Pichiomycetes</taxon>
        <taxon>Pichiales</taxon>
        <taxon>Pichiaceae</taxon>
        <taxon>Ogataea</taxon>
    </lineage>
</organism>
<dbReference type="EMBL" id="JAHLUN010000012">
    <property type="protein sequence ID" value="KAG7762949.1"/>
    <property type="molecule type" value="Genomic_DNA"/>
</dbReference>
<protein>
    <submittedName>
        <fullName evidence="3">Uncharacterized protein</fullName>
    </submittedName>
</protein>